<dbReference type="Proteomes" id="UP000801492">
    <property type="component" value="Unassembled WGS sequence"/>
</dbReference>
<protein>
    <submittedName>
        <fullName evidence="1">Uncharacterized protein</fullName>
    </submittedName>
</protein>
<organism evidence="1 2">
    <name type="scientific">Ignelater luminosus</name>
    <name type="common">Cucubano</name>
    <name type="synonym">Pyrophorus luminosus</name>
    <dbReference type="NCBI Taxonomy" id="2038154"/>
    <lineage>
        <taxon>Eukaryota</taxon>
        <taxon>Metazoa</taxon>
        <taxon>Ecdysozoa</taxon>
        <taxon>Arthropoda</taxon>
        <taxon>Hexapoda</taxon>
        <taxon>Insecta</taxon>
        <taxon>Pterygota</taxon>
        <taxon>Neoptera</taxon>
        <taxon>Endopterygota</taxon>
        <taxon>Coleoptera</taxon>
        <taxon>Polyphaga</taxon>
        <taxon>Elateriformia</taxon>
        <taxon>Elateroidea</taxon>
        <taxon>Elateridae</taxon>
        <taxon>Agrypninae</taxon>
        <taxon>Pyrophorini</taxon>
        <taxon>Ignelater</taxon>
    </lineage>
</organism>
<dbReference type="AlphaFoldDB" id="A0A8K0G8W0"/>
<sequence>MLIIQIERDGIDAEKDFAEIQEDKEDEAELSNSDNGADRDEEVWVSKDGTIQWGTKEPTRKNIISRSIVKLASGIPRHLNLFTPHTTERRGFLLELGEGLVKPQIEKRIQNLQSKTRRIYKAVEHVGFDDLICNSNMSTIQKNKRGRYSICPRQLDKKQAMCVICAVIL</sequence>
<evidence type="ECO:0000313" key="2">
    <source>
        <dbReference type="Proteomes" id="UP000801492"/>
    </source>
</evidence>
<reference evidence="1" key="1">
    <citation type="submission" date="2019-08" db="EMBL/GenBank/DDBJ databases">
        <title>The genome of the North American firefly Photinus pyralis.</title>
        <authorList>
            <consortium name="Photinus pyralis genome working group"/>
            <person name="Fallon T.R."/>
            <person name="Sander Lower S.E."/>
            <person name="Weng J.-K."/>
        </authorList>
    </citation>
    <scope>NUCLEOTIDE SEQUENCE</scope>
    <source>
        <strain evidence="1">TRF0915ILg1</strain>
        <tissue evidence="1">Whole body</tissue>
    </source>
</reference>
<name>A0A8K0G8W0_IGNLU</name>
<accession>A0A8K0G8W0</accession>
<dbReference type="EMBL" id="VTPC01051464">
    <property type="protein sequence ID" value="KAF2890489.1"/>
    <property type="molecule type" value="Genomic_DNA"/>
</dbReference>
<proteinExistence type="predicted"/>
<gene>
    <name evidence="1" type="ORF">ILUMI_15684</name>
</gene>
<evidence type="ECO:0000313" key="1">
    <source>
        <dbReference type="EMBL" id="KAF2890489.1"/>
    </source>
</evidence>
<keyword evidence="2" id="KW-1185">Reference proteome</keyword>
<comment type="caution">
    <text evidence="1">The sequence shown here is derived from an EMBL/GenBank/DDBJ whole genome shotgun (WGS) entry which is preliminary data.</text>
</comment>